<name>A0A382QCY0_9ZZZZ</name>
<accession>A0A382QCY0</accession>
<reference evidence="1" key="1">
    <citation type="submission" date="2018-05" db="EMBL/GenBank/DDBJ databases">
        <authorList>
            <person name="Lanie J.A."/>
            <person name="Ng W.-L."/>
            <person name="Kazmierczak K.M."/>
            <person name="Andrzejewski T.M."/>
            <person name="Davidsen T.M."/>
            <person name="Wayne K.J."/>
            <person name="Tettelin H."/>
            <person name="Glass J.I."/>
            <person name="Rusch D."/>
            <person name="Podicherti R."/>
            <person name="Tsui H.-C.T."/>
            <person name="Winkler M.E."/>
        </authorList>
    </citation>
    <scope>NUCLEOTIDE SEQUENCE</scope>
</reference>
<proteinExistence type="predicted"/>
<evidence type="ECO:0000313" key="1">
    <source>
        <dbReference type="EMBL" id="SVC83383.1"/>
    </source>
</evidence>
<feature type="non-terminal residue" evidence="1">
    <location>
        <position position="333"/>
    </location>
</feature>
<sequence length="333" mass="37539">VSDPINRRGALRKGRNTPRHYFAMLPYGMVWYHGAPADVRDIPPGTHMHGQFLLPMEGEEETIPPVSEERREQNPLSGYNHVILLEDDVSFYTRRGRSWKVLGTEQGGGPAPRLKLSVEPIGPDIKEGINKPVLLDIDSSTRVWKDRQLMDNDQLAPGQQVQVNLTWGPFDSLATTDVWLDDVSLATFREVQRQRHLRLIRSRFLPGWVDAVKNGDIGGGEVTVTFFGGMDPSLYTDIRDMKVGKGNPKICNAETTLRTWGYHQEYATPGDILEWKVTKNPPPGSSGFQIRLKVSQMLDGFRPGWIVRAKGPSPWTYVLVPHDECIMTAEDLE</sequence>
<dbReference type="EMBL" id="UINC01113637">
    <property type="protein sequence ID" value="SVC83383.1"/>
    <property type="molecule type" value="Genomic_DNA"/>
</dbReference>
<gene>
    <name evidence="1" type="ORF">METZ01_LOCUS336237</name>
</gene>
<feature type="non-terminal residue" evidence="1">
    <location>
        <position position="1"/>
    </location>
</feature>
<protein>
    <submittedName>
        <fullName evidence="1">Uncharacterized protein</fullName>
    </submittedName>
</protein>
<organism evidence="1">
    <name type="scientific">marine metagenome</name>
    <dbReference type="NCBI Taxonomy" id="408172"/>
    <lineage>
        <taxon>unclassified sequences</taxon>
        <taxon>metagenomes</taxon>
        <taxon>ecological metagenomes</taxon>
    </lineage>
</organism>
<dbReference type="AlphaFoldDB" id="A0A382QCY0"/>